<feature type="domain" description="PH" evidence="2">
    <location>
        <begin position="57"/>
        <end position="177"/>
    </location>
</feature>
<dbReference type="EMBL" id="BNAS01000006">
    <property type="protein sequence ID" value="GHH77836.1"/>
    <property type="molecule type" value="Genomic_DNA"/>
</dbReference>
<sequence>MKILAIAVLVALAVFLVLYVTLIGRRRLAQRTTTLVPAPPAVPGTNAAPGAGSDWADGVGPVRFGPLEAVYVSTTLHGDWLARVGAHGLGDRSRAVVSVHAGGVLVERDGADDLWVPVTAIRSAGLAPGMAGKYVGADGLVVITWAVPEADGVAAALVDTGLRTRRAEDRGGLVDAVRYLLAAQQPPQAHPGQYAGQQAHQYPEHDPQQHPHQQEAR</sequence>
<comment type="caution">
    <text evidence="3">The sequence shown here is derived from an EMBL/GenBank/DDBJ whole genome shotgun (WGS) entry which is preliminary data.</text>
</comment>
<dbReference type="InterPro" id="IPR057446">
    <property type="entry name" value="PH_bac"/>
</dbReference>
<evidence type="ECO:0000313" key="4">
    <source>
        <dbReference type="Proteomes" id="UP000627369"/>
    </source>
</evidence>
<feature type="compositionally biased region" description="Basic and acidic residues" evidence="1">
    <location>
        <begin position="202"/>
        <end position="217"/>
    </location>
</feature>
<gene>
    <name evidence="3" type="ORF">GCM10017772_39820</name>
</gene>
<feature type="region of interest" description="Disordered" evidence="1">
    <location>
        <begin position="186"/>
        <end position="217"/>
    </location>
</feature>
<dbReference type="AlphaFoldDB" id="A0A919G5P7"/>
<organism evidence="3 4">
    <name type="scientific">Promicromonospora soli</name>
    <dbReference type="NCBI Taxonomy" id="2035533"/>
    <lineage>
        <taxon>Bacteria</taxon>
        <taxon>Bacillati</taxon>
        <taxon>Actinomycetota</taxon>
        <taxon>Actinomycetes</taxon>
        <taxon>Micrococcales</taxon>
        <taxon>Promicromonosporaceae</taxon>
        <taxon>Promicromonospora</taxon>
    </lineage>
</organism>
<evidence type="ECO:0000259" key="2">
    <source>
        <dbReference type="Pfam" id="PF25362"/>
    </source>
</evidence>
<proteinExistence type="predicted"/>
<accession>A0A919G5P7</accession>
<feature type="compositionally biased region" description="Low complexity" evidence="1">
    <location>
        <begin position="186"/>
        <end position="201"/>
    </location>
</feature>
<protein>
    <recommendedName>
        <fullName evidence="2">PH domain-containing protein</fullName>
    </recommendedName>
</protein>
<evidence type="ECO:0000256" key="1">
    <source>
        <dbReference type="SAM" id="MobiDB-lite"/>
    </source>
</evidence>
<reference evidence="3" key="2">
    <citation type="submission" date="2020-09" db="EMBL/GenBank/DDBJ databases">
        <authorList>
            <person name="Sun Q."/>
            <person name="Zhou Y."/>
        </authorList>
    </citation>
    <scope>NUCLEOTIDE SEQUENCE</scope>
    <source>
        <strain evidence="3">CGMCC 4.7398</strain>
    </source>
</reference>
<name>A0A919G5P7_9MICO</name>
<evidence type="ECO:0000313" key="3">
    <source>
        <dbReference type="EMBL" id="GHH77836.1"/>
    </source>
</evidence>
<reference evidence="3" key="1">
    <citation type="journal article" date="2014" name="Int. J. Syst. Evol. Microbiol.">
        <title>Complete genome sequence of Corynebacterium casei LMG S-19264T (=DSM 44701T), isolated from a smear-ripened cheese.</title>
        <authorList>
            <consortium name="US DOE Joint Genome Institute (JGI-PGF)"/>
            <person name="Walter F."/>
            <person name="Albersmeier A."/>
            <person name="Kalinowski J."/>
            <person name="Ruckert C."/>
        </authorList>
    </citation>
    <scope>NUCLEOTIDE SEQUENCE</scope>
    <source>
        <strain evidence="3">CGMCC 4.7398</strain>
    </source>
</reference>
<dbReference type="Pfam" id="PF25362">
    <property type="entry name" value="bPH_11"/>
    <property type="match status" value="1"/>
</dbReference>
<dbReference type="Proteomes" id="UP000627369">
    <property type="component" value="Unassembled WGS sequence"/>
</dbReference>
<dbReference type="RefSeq" id="WP_189671015.1">
    <property type="nucleotide sequence ID" value="NZ_BNAS01000006.1"/>
</dbReference>
<keyword evidence="4" id="KW-1185">Reference proteome</keyword>